<comment type="caution">
    <text evidence="1">The sequence shown here is derived from an EMBL/GenBank/DDBJ whole genome shotgun (WGS) entry which is preliminary data.</text>
</comment>
<name>A0A0F9KQH6_9ZZZZ</name>
<gene>
    <name evidence="1" type="ORF">LCGC14_1302610</name>
</gene>
<evidence type="ECO:0000313" key="1">
    <source>
        <dbReference type="EMBL" id="KKM84113.1"/>
    </source>
</evidence>
<accession>A0A0F9KQH6</accession>
<dbReference type="EMBL" id="LAZR01007614">
    <property type="protein sequence ID" value="KKM84113.1"/>
    <property type="molecule type" value="Genomic_DNA"/>
</dbReference>
<proteinExistence type="predicted"/>
<sequence length="65" mass="7726">MKIVVYKKQHGEHYPCFVNLKPIDKIEAFLSNHCTYQGENHTIKINPMPYNMTNVIKDHHYIIIN</sequence>
<reference evidence="1" key="1">
    <citation type="journal article" date="2015" name="Nature">
        <title>Complex archaea that bridge the gap between prokaryotes and eukaryotes.</title>
        <authorList>
            <person name="Spang A."/>
            <person name="Saw J.H."/>
            <person name="Jorgensen S.L."/>
            <person name="Zaremba-Niedzwiedzka K."/>
            <person name="Martijn J."/>
            <person name="Lind A.E."/>
            <person name="van Eijk R."/>
            <person name="Schleper C."/>
            <person name="Guy L."/>
            <person name="Ettema T.J."/>
        </authorList>
    </citation>
    <scope>NUCLEOTIDE SEQUENCE</scope>
</reference>
<dbReference type="AlphaFoldDB" id="A0A0F9KQH6"/>
<organism evidence="1">
    <name type="scientific">marine sediment metagenome</name>
    <dbReference type="NCBI Taxonomy" id="412755"/>
    <lineage>
        <taxon>unclassified sequences</taxon>
        <taxon>metagenomes</taxon>
        <taxon>ecological metagenomes</taxon>
    </lineage>
</organism>
<protein>
    <submittedName>
        <fullName evidence="1">Uncharacterized protein</fullName>
    </submittedName>
</protein>